<dbReference type="AlphaFoldDB" id="K3W7T9"/>
<dbReference type="Pfam" id="PF00295">
    <property type="entry name" value="Glyco_hydro_28"/>
    <property type="match status" value="1"/>
</dbReference>
<dbReference type="Proteomes" id="UP000019132">
    <property type="component" value="Unassembled WGS sequence"/>
</dbReference>
<name>K3W7T9_GLOUD</name>
<dbReference type="EC" id="3.2.1.15" evidence="2"/>
<evidence type="ECO:0000256" key="7">
    <source>
        <dbReference type="ARBA" id="ARBA00023295"/>
    </source>
</evidence>
<comment type="similarity">
    <text evidence="1 11">Belongs to the glycosyl hydrolase 28 family.</text>
</comment>
<dbReference type="STRING" id="431595.K3W7T9"/>
<protein>
    <recommendedName>
        <fullName evidence="2">endo-polygalacturonase</fullName>
        <ecNumber evidence="2">3.2.1.15</ecNumber>
    </recommendedName>
</protein>
<dbReference type="GO" id="GO:0005576">
    <property type="term" value="C:extracellular region"/>
    <property type="evidence" value="ECO:0007669"/>
    <property type="project" value="TreeGrafter"/>
</dbReference>
<feature type="active site" evidence="10">
    <location>
        <position position="227"/>
    </location>
</feature>
<dbReference type="PANTHER" id="PTHR31884">
    <property type="entry name" value="POLYGALACTURONASE"/>
    <property type="match status" value="1"/>
</dbReference>
<dbReference type="GO" id="GO:0071555">
    <property type="term" value="P:cell wall organization"/>
    <property type="evidence" value="ECO:0007669"/>
    <property type="project" value="UniProtKB-KW"/>
</dbReference>
<dbReference type="InterPro" id="IPR012334">
    <property type="entry name" value="Pectin_lyas_fold"/>
</dbReference>
<feature type="signal peptide" evidence="12">
    <location>
        <begin position="1"/>
        <end position="19"/>
    </location>
</feature>
<keyword evidence="6" id="KW-1015">Disulfide bond</keyword>
<accession>K3W7T9</accession>
<dbReference type="PANTHER" id="PTHR31884:SF1">
    <property type="entry name" value="POLYGALACTURONASE"/>
    <property type="match status" value="1"/>
</dbReference>
<reference evidence="13" key="3">
    <citation type="submission" date="2015-02" db="UniProtKB">
        <authorList>
            <consortium name="EnsemblProtists"/>
        </authorList>
    </citation>
    <scope>IDENTIFICATION</scope>
    <source>
        <strain evidence="13">DAOM BR144</strain>
    </source>
</reference>
<dbReference type="eggNOG" id="ENOG502QPYK">
    <property type="taxonomic scope" value="Eukaryota"/>
</dbReference>
<keyword evidence="8" id="KW-0961">Cell wall biogenesis/degradation</keyword>
<evidence type="ECO:0000256" key="3">
    <source>
        <dbReference type="ARBA" id="ARBA00022729"/>
    </source>
</evidence>
<reference evidence="14" key="1">
    <citation type="journal article" date="2010" name="Genome Biol.">
        <title>Genome sequence of the necrotrophic plant pathogen Pythium ultimum reveals original pathogenicity mechanisms and effector repertoire.</title>
        <authorList>
            <person name="Levesque C.A."/>
            <person name="Brouwer H."/>
            <person name="Cano L."/>
            <person name="Hamilton J.P."/>
            <person name="Holt C."/>
            <person name="Huitema E."/>
            <person name="Raffaele S."/>
            <person name="Robideau G.P."/>
            <person name="Thines M."/>
            <person name="Win J."/>
            <person name="Zerillo M.M."/>
            <person name="Beakes G.W."/>
            <person name="Boore J.L."/>
            <person name="Busam D."/>
            <person name="Dumas B."/>
            <person name="Ferriera S."/>
            <person name="Fuerstenberg S.I."/>
            <person name="Gachon C.M."/>
            <person name="Gaulin E."/>
            <person name="Govers F."/>
            <person name="Grenville-Briggs L."/>
            <person name="Horner N."/>
            <person name="Hostetler J."/>
            <person name="Jiang R.H."/>
            <person name="Johnson J."/>
            <person name="Krajaejun T."/>
            <person name="Lin H."/>
            <person name="Meijer H.J."/>
            <person name="Moore B."/>
            <person name="Morris P."/>
            <person name="Phuntmart V."/>
            <person name="Puiu D."/>
            <person name="Shetty J."/>
            <person name="Stajich J.E."/>
            <person name="Tripathy S."/>
            <person name="Wawra S."/>
            <person name="van West P."/>
            <person name="Whitty B.R."/>
            <person name="Coutinho P.M."/>
            <person name="Henrissat B."/>
            <person name="Martin F."/>
            <person name="Thomas P.D."/>
            <person name="Tyler B.M."/>
            <person name="De Vries R.P."/>
            <person name="Kamoun S."/>
            <person name="Yandell M."/>
            <person name="Tisserat N."/>
            <person name="Buell C.R."/>
        </authorList>
    </citation>
    <scope>NUCLEOTIDE SEQUENCE</scope>
    <source>
        <strain evidence="14">DAOM:BR144</strain>
    </source>
</reference>
<dbReference type="EnsemblProtists" id="PYU1_T001030">
    <property type="protein sequence ID" value="PYU1_T001030"/>
    <property type="gene ID" value="PYU1_G001030"/>
</dbReference>
<dbReference type="HOGENOM" id="CLU_040116_1_0_1"/>
<dbReference type="InterPro" id="IPR011050">
    <property type="entry name" value="Pectin_lyase_fold/virulence"/>
</dbReference>
<dbReference type="InterPro" id="IPR050434">
    <property type="entry name" value="Glycosyl_hydrlase_28"/>
</dbReference>
<evidence type="ECO:0000256" key="1">
    <source>
        <dbReference type="ARBA" id="ARBA00008834"/>
    </source>
</evidence>
<dbReference type="GO" id="GO:0004650">
    <property type="term" value="F:polygalacturonase activity"/>
    <property type="evidence" value="ECO:0007669"/>
    <property type="project" value="UniProtKB-EC"/>
</dbReference>
<dbReference type="InterPro" id="IPR000743">
    <property type="entry name" value="Glyco_hydro_28"/>
</dbReference>
<evidence type="ECO:0000256" key="5">
    <source>
        <dbReference type="ARBA" id="ARBA00022801"/>
    </source>
</evidence>
<dbReference type="EMBL" id="GL376620">
    <property type="status" value="NOT_ANNOTATED_CDS"/>
    <property type="molecule type" value="Genomic_DNA"/>
</dbReference>
<evidence type="ECO:0000313" key="13">
    <source>
        <dbReference type="EnsemblProtists" id="PYU1_T001030"/>
    </source>
</evidence>
<dbReference type="OMA" id="GYCHGGH"/>
<dbReference type="InParanoid" id="K3W7T9"/>
<feature type="chain" id="PRO_5003867351" description="endo-polygalacturonase" evidence="12">
    <location>
        <begin position="20"/>
        <end position="367"/>
    </location>
</feature>
<evidence type="ECO:0000256" key="12">
    <source>
        <dbReference type="SAM" id="SignalP"/>
    </source>
</evidence>
<comment type="catalytic activity">
    <reaction evidence="9">
        <text>(1,4-alpha-D-galacturonosyl)n+m + H2O = (1,4-alpha-D-galacturonosyl)n + (1,4-alpha-D-galacturonosyl)m.</text>
        <dbReference type="EC" id="3.2.1.15"/>
    </reaction>
</comment>
<keyword evidence="5 11" id="KW-0378">Hydrolase</keyword>
<reference evidence="14" key="2">
    <citation type="submission" date="2010-04" db="EMBL/GenBank/DDBJ databases">
        <authorList>
            <person name="Buell R."/>
            <person name="Hamilton J."/>
            <person name="Hostetler J."/>
        </authorList>
    </citation>
    <scope>NUCLEOTIDE SEQUENCE [LARGE SCALE GENOMIC DNA]</scope>
    <source>
        <strain evidence="14">DAOM:BR144</strain>
    </source>
</reference>
<keyword evidence="3 12" id="KW-0732">Signal</keyword>
<dbReference type="InterPro" id="IPR006626">
    <property type="entry name" value="PbH1"/>
</dbReference>
<organism evidence="13 14">
    <name type="scientific">Globisporangium ultimum (strain ATCC 200006 / CBS 805.95 / DAOM BR144)</name>
    <name type="common">Pythium ultimum</name>
    <dbReference type="NCBI Taxonomy" id="431595"/>
    <lineage>
        <taxon>Eukaryota</taxon>
        <taxon>Sar</taxon>
        <taxon>Stramenopiles</taxon>
        <taxon>Oomycota</taxon>
        <taxon>Peronosporomycetes</taxon>
        <taxon>Pythiales</taxon>
        <taxon>Pythiaceae</taxon>
        <taxon>Globisporangium</taxon>
    </lineage>
</organism>
<keyword evidence="14" id="KW-1185">Reference proteome</keyword>
<dbReference type="VEuPathDB" id="FungiDB:PYU1_G001030"/>
<evidence type="ECO:0000256" key="9">
    <source>
        <dbReference type="ARBA" id="ARBA00034074"/>
    </source>
</evidence>
<dbReference type="Gene3D" id="2.160.20.10">
    <property type="entry name" value="Single-stranded right-handed beta-helix, Pectin lyase-like"/>
    <property type="match status" value="1"/>
</dbReference>
<evidence type="ECO:0000256" key="2">
    <source>
        <dbReference type="ARBA" id="ARBA00012736"/>
    </source>
</evidence>
<evidence type="ECO:0000256" key="11">
    <source>
        <dbReference type="RuleBase" id="RU361169"/>
    </source>
</evidence>
<evidence type="ECO:0000313" key="14">
    <source>
        <dbReference type="Proteomes" id="UP000019132"/>
    </source>
</evidence>
<sequence>MKFNLSSLFVALLVSATRASSMTSQQASSTCTLTGTYVDSTSINSPTCNNILISNLNVPKHTTLDLTKVPAGATITFAGTTTFGITETDWQGPLVLLTGKNLKVKGSGVLDGQGNWYWQQFKTNPNFQRPVFFRLLNVHSSTLSGFTLKNSPFRTFSIVGSTDTVLDHLTLDSKAGDNLAKNTDGFDMSSNNGVNITNNIILNQDDCLAMQSSTNTHFIGNTCTGGHGISVGSIGGTAVDSTDTVSGLVVQNNKIINSDNGIRIKTIVGSQGLVTGVTYISNTLTNVKNAIVMHSDYNKSAGGYTGKATSAVAIKDITIAGLSGTATNLYDVLVNPSVVSGWKWSGITVAATAKGSCSGQPSTVTCA</sequence>
<evidence type="ECO:0000256" key="6">
    <source>
        <dbReference type="ARBA" id="ARBA00023157"/>
    </source>
</evidence>
<keyword evidence="7 11" id="KW-0326">Glycosidase</keyword>
<dbReference type="SMART" id="SM00710">
    <property type="entry name" value="PbH1"/>
    <property type="match status" value="5"/>
</dbReference>
<evidence type="ECO:0000256" key="4">
    <source>
        <dbReference type="ARBA" id="ARBA00022737"/>
    </source>
</evidence>
<evidence type="ECO:0000256" key="8">
    <source>
        <dbReference type="ARBA" id="ARBA00023316"/>
    </source>
</evidence>
<dbReference type="SUPFAM" id="SSF51126">
    <property type="entry name" value="Pectin lyase-like"/>
    <property type="match status" value="1"/>
</dbReference>
<evidence type="ECO:0000256" key="10">
    <source>
        <dbReference type="PROSITE-ProRule" id="PRU10052"/>
    </source>
</evidence>
<proteinExistence type="inferred from homology"/>
<dbReference type="GO" id="GO:0045490">
    <property type="term" value="P:pectin catabolic process"/>
    <property type="evidence" value="ECO:0007669"/>
    <property type="project" value="TreeGrafter"/>
</dbReference>
<dbReference type="PROSITE" id="PS00502">
    <property type="entry name" value="POLYGALACTURONASE"/>
    <property type="match status" value="1"/>
</dbReference>
<keyword evidence="4" id="KW-0677">Repeat</keyword>